<gene>
    <name evidence="2" type="ORF">XELAEV_18021704mg</name>
</gene>
<keyword evidence="1" id="KW-0812">Transmembrane</keyword>
<evidence type="ECO:0000313" key="2">
    <source>
        <dbReference type="EMBL" id="OCT83562.1"/>
    </source>
</evidence>
<feature type="transmembrane region" description="Helical" evidence="1">
    <location>
        <begin position="47"/>
        <end position="67"/>
    </location>
</feature>
<accession>A0A974D3A1</accession>
<name>A0A974D3A1_XENLA</name>
<dbReference type="Proteomes" id="UP000694892">
    <property type="component" value="Chromosome 4L"/>
</dbReference>
<evidence type="ECO:0000313" key="3">
    <source>
        <dbReference type="Proteomes" id="UP000694892"/>
    </source>
</evidence>
<protein>
    <submittedName>
        <fullName evidence="2">Uncharacterized protein</fullName>
    </submittedName>
</protein>
<sequence>MYGAPESHTIRSRQCGHISEVAKQVGLHLCGHLKLGPPISRKQWAPLPLQFTLLKFGTLACYLIGWIR</sequence>
<proteinExistence type="predicted"/>
<keyword evidence="1" id="KW-0472">Membrane</keyword>
<dbReference type="EMBL" id="CM004472">
    <property type="protein sequence ID" value="OCT83562.1"/>
    <property type="molecule type" value="Genomic_DNA"/>
</dbReference>
<evidence type="ECO:0000256" key="1">
    <source>
        <dbReference type="SAM" id="Phobius"/>
    </source>
</evidence>
<keyword evidence="1" id="KW-1133">Transmembrane helix</keyword>
<reference evidence="3" key="1">
    <citation type="journal article" date="2016" name="Nature">
        <title>Genome evolution in the allotetraploid frog Xenopus laevis.</title>
        <authorList>
            <person name="Session A.M."/>
            <person name="Uno Y."/>
            <person name="Kwon T."/>
            <person name="Chapman J.A."/>
            <person name="Toyoda A."/>
            <person name="Takahashi S."/>
            <person name="Fukui A."/>
            <person name="Hikosaka A."/>
            <person name="Suzuki A."/>
            <person name="Kondo M."/>
            <person name="van Heeringen S.J."/>
            <person name="Quigley I."/>
            <person name="Heinz S."/>
            <person name="Ogino H."/>
            <person name="Ochi H."/>
            <person name="Hellsten U."/>
            <person name="Lyons J.B."/>
            <person name="Simakov O."/>
            <person name="Putnam N."/>
            <person name="Stites J."/>
            <person name="Kuroki Y."/>
            <person name="Tanaka T."/>
            <person name="Michiue T."/>
            <person name="Watanabe M."/>
            <person name="Bogdanovic O."/>
            <person name="Lister R."/>
            <person name="Georgiou G."/>
            <person name="Paranjpe S.S."/>
            <person name="van Kruijsbergen I."/>
            <person name="Shu S."/>
            <person name="Carlson J."/>
            <person name="Kinoshita T."/>
            <person name="Ohta Y."/>
            <person name="Mawaribuchi S."/>
            <person name="Jenkins J."/>
            <person name="Grimwood J."/>
            <person name="Schmutz J."/>
            <person name="Mitros T."/>
            <person name="Mozaffari S.V."/>
            <person name="Suzuki Y."/>
            <person name="Haramoto Y."/>
            <person name="Yamamoto T.S."/>
            <person name="Takagi C."/>
            <person name="Heald R."/>
            <person name="Miller K."/>
            <person name="Haudenschild C."/>
            <person name="Kitzman J."/>
            <person name="Nakayama T."/>
            <person name="Izutsu Y."/>
            <person name="Robert J."/>
            <person name="Fortriede J."/>
            <person name="Burns K."/>
            <person name="Lotay V."/>
            <person name="Karimi K."/>
            <person name="Yasuoka Y."/>
            <person name="Dichmann D.S."/>
            <person name="Flajnik M.F."/>
            <person name="Houston D.W."/>
            <person name="Shendure J."/>
            <person name="DuPasquier L."/>
            <person name="Vize P.D."/>
            <person name="Zorn A.M."/>
            <person name="Ito M."/>
            <person name="Marcotte E.M."/>
            <person name="Wallingford J.B."/>
            <person name="Ito Y."/>
            <person name="Asashima M."/>
            <person name="Ueno N."/>
            <person name="Matsuda Y."/>
            <person name="Veenstra G.J."/>
            <person name="Fujiyama A."/>
            <person name="Harland R.M."/>
            <person name="Taira M."/>
            <person name="Rokhsar D.S."/>
        </authorList>
    </citation>
    <scope>NUCLEOTIDE SEQUENCE [LARGE SCALE GENOMIC DNA]</scope>
    <source>
        <strain evidence="3">J</strain>
    </source>
</reference>
<organism evidence="2 3">
    <name type="scientific">Xenopus laevis</name>
    <name type="common">African clawed frog</name>
    <dbReference type="NCBI Taxonomy" id="8355"/>
    <lineage>
        <taxon>Eukaryota</taxon>
        <taxon>Metazoa</taxon>
        <taxon>Chordata</taxon>
        <taxon>Craniata</taxon>
        <taxon>Vertebrata</taxon>
        <taxon>Euteleostomi</taxon>
        <taxon>Amphibia</taxon>
        <taxon>Batrachia</taxon>
        <taxon>Anura</taxon>
        <taxon>Pipoidea</taxon>
        <taxon>Pipidae</taxon>
        <taxon>Xenopodinae</taxon>
        <taxon>Xenopus</taxon>
        <taxon>Xenopus</taxon>
    </lineage>
</organism>
<dbReference type="AlphaFoldDB" id="A0A974D3A1"/>